<comment type="caution">
    <text evidence="3">The sequence shown here is derived from an EMBL/GenBank/DDBJ whole genome shotgun (WGS) entry which is preliminary data.</text>
</comment>
<sequence>MDHDTAATTLIQLIEDYHDYNTGGICEYAYPTAVEFSKQVSRGRPCVYNVRRRNAQDAEVPRHMKAASDLADAERKTILSCQAFSWTAQSLCAKVPGQVEVAVTPDGRADALYRLPCRRRGHGQDGRMSGGEQDESEREGEEEREQVFVQPATTDMSLSSLLEILQPSPYAEEKTRESETPSTSTPVYYLQSQNSNLTSTPLTPLLEDLPSNLPFAIPILGEPEATNIWIGDDRSVTSTHRDPYENLYLVLRGTKTFTLYAPVEEMCLHSKMVRTGRLVREKAKQGQDDEFRIEMDRSTSFPDDDNESGESEGRDGRIPWIPISPLLSRTYLNSVFPYYKHARPQTVKVEAGQMLYLPSGWFHHVRQDCGTWDDGSRAPCIAVNYWFDMDYEGERFVVRQMIGKLADTVRDSSCSSWGIQNGDQTSH</sequence>
<dbReference type="PROSITE" id="PS51184">
    <property type="entry name" value="JMJC"/>
    <property type="match status" value="1"/>
</dbReference>
<dbReference type="PANTHER" id="PTHR12461">
    <property type="entry name" value="HYPOXIA-INDUCIBLE FACTOR 1 ALPHA INHIBITOR-RELATED"/>
    <property type="match status" value="1"/>
</dbReference>
<dbReference type="InterPro" id="IPR014710">
    <property type="entry name" value="RmlC-like_jellyroll"/>
</dbReference>
<dbReference type="InterPro" id="IPR041667">
    <property type="entry name" value="Cupin_8"/>
</dbReference>
<organism evidence="3 4">
    <name type="scientific">Exophiala bonariae</name>
    <dbReference type="NCBI Taxonomy" id="1690606"/>
    <lineage>
        <taxon>Eukaryota</taxon>
        <taxon>Fungi</taxon>
        <taxon>Dikarya</taxon>
        <taxon>Ascomycota</taxon>
        <taxon>Pezizomycotina</taxon>
        <taxon>Eurotiomycetes</taxon>
        <taxon>Chaetothyriomycetidae</taxon>
        <taxon>Chaetothyriales</taxon>
        <taxon>Herpotrichiellaceae</taxon>
        <taxon>Exophiala</taxon>
    </lineage>
</organism>
<dbReference type="SMART" id="SM00558">
    <property type="entry name" value="JmjC"/>
    <property type="match status" value="1"/>
</dbReference>
<accession>A0AAV9NFP4</accession>
<dbReference type="EMBL" id="JAVRRD010000009">
    <property type="protein sequence ID" value="KAK5055213.1"/>
    <property type="molecule type" value="Genomic_DNA"/>
</dbReference>
<dbReference type="RefSeq" id="XP_064707644.1">
    <property type="nucleotide sequence ID" value="XM_064856468.1"/>
</dbReference>
<protein>
    <recommendedName>
        <fullName evidence="2">JmjC domain-containing protein</fullName>
    </recommendedName>
</protein>
<feature type="compositionally biased region" description="Basic and acidic residues" evidence="1">
    <location>
        <begin position="279"/>
        <end position="297"/>
    </location>
</feature>
<dbReference type="PANTHER" id="PTHR12461:SF99">
    <property type="entry name" value="BIFUNCTIONAL PEPTIDASE AND (3S)-LYSYL HYDROXYLASE JMJD7"/>
    <property type="match status" value="1"/>
</dbReference>
<feature type="region of interest" description="Disordered" evidence="1">
    <location>
        <begin position="279"/>
        <end position="317"/>
    </location>
</feature>
<name>A0AAV9NFP4_9EURO</name>
<dbReference type="SUPFAM" id="SSF51197">
    <property type="entry name" value="Clavaminate synthase-like"/>
    <property type="match status" value="1"/>
</dbReference>
<evidence type="ECO:0000259" key="2">
    <source>
        <dbReference type="PROSITE" id="PS51184"/>
    </source>
</evidence>
<dbReference type="Proteomes" id="UP001358417">
    <property type="component" value="Unassembled WGS sequence"/>
</dbReference>
<dbReference type="InterPro" id="IPR003347">
    <property type="entry name" value="JmjC_dom"/>
</dbReference>
<evidence type="ECO:0000256" key="1">
    <source>
        <dbReference type="SAM" id="MobiDB-lite"/>
    </source>
</evidence>
<dbReference type="Gene3D" id="2.60.120.10">
    <property type="entry name" value="Jelly Rolls"/>
    <property type="match status" value="1"/>
</dbReference>
<keyword evidence="4" id="KW-1185">Reference proteome</keyword>
<gene>
    <name evidence="3" type="ORF">LTR84_012962</name>
</gene>
<evidence type="ECO:0000313" key="4">
    <source>
        <dbReference type="Proteomes" id="UP001358417"/>
    </source>
</evidence>
<evidence type="ECO:0000313" key="3">
    <source>
        <dbReference type="EMBL" id="KAK5055213.1"/>
    </source>
</evidence>
<feature type="region of interest" description="Disordered" evidence="1">
    <location>
        <begin position="115"/>
        <end position="152"/>
    </location>
</feature>
<feature type="compositionally biased region" description="Acidic residues" evidence="1">
    <location>
        <begin position="132"/>
        <end position="144"/>
    </location>
</feature>
<dbReference type="GeneID" id="89981099"/>
<dbReference type="AlphaFoldDB" id="A0AAV9NFP4"/>
<proteinExistence type="predicted"/>
<feature type="domain" description="JmjC" evidence="2">
    <location>
        <begin position="189"/>
        <end position="402"/>
    </location>
</feature>
<reference evidence="3 4" key="1">
    <citation type="submission" date="2023-08" db="EMBL/GenBank/DDBJ databases">
        <title>Black Yeasts Isolated from many extreme environments.</title>
        <authorList>
            <person name="Coleine C."/>
            <person name="Stajich J.E."/>
            <person name="Selbmann L."/>
        </authorList>
    </citation>
    <scope>NUCLEOTIDE SEQUENCE [LARGE SCALE GENOMIC DNA]</scope>
    <source>
        <strain evidence="3 4">CCFEE 5792</strain>
    </source>
</reference>
<dbReference type="Pfam" id="PF13621">
    <property type="entry name" value="Cupin_8"/>
    <property type="match status" value="1"/>
</dbReference>